<dbReference type="EMBL" id="JBIRYO010000022">
    <property type="protein sequence ID" value="MFI2477201.1"/>
    <property type="molecule type" value="Genomic_DNA"/>
</dbReference>
<accession>A0ABW7X7T7</accession>
<dbReference type="SUPFAM" id="SSF50249">
    <property type="entry name" value="Nucleic acid-binding proteins"/>
    <property type="match status" value="1"/>
</dbReference>
<dbReference type="Pfam" id="PF00575">
    <property type="entry name" value="S1"/>
    <property type="match status" value="1"/>
</dbReference>
<proteinExistence type="predicted"/>
<name>A0ABW7X7T7_9NOCA</name>
<evidence type="ECO:0000313" key="3">
    <source>
        <dbReference type="Proteomes" id="UP001611415"/>
    </source>
</evidence>
<dbReference type="InterPro" id="IPR003029">
    <property type="entry name" value="S1_domain"/>
</dbReference>
<sequence length="85" mass="9175">MSHSHLDLDAWHRFADAHSVSGVLDATVVQIAPFGAFLEVAPGVHGLLHRNEWAQWSTEPEVGATMAVRILAIDAELHRVSLAAA</sequence>
<organism evidence="2 3">
    <name type="scientific">Nocardia xishanensis</name>
    <dbReference type="NCBI Taxonomy" id="238964"/>
    <lineage>
        <taxon>Bacteria</taxon>
        <taxon>Bacillati</taxon>
        <taxon>Actinomycetota</taxon>
        <taxon>Actinomycetes</taxon>
        <taxon>Mycobacteriales</taxon>
        <taxon>Nocardiaceae</taxon>
        <taxon>Nocardia</taxon>
    </lineage>
</organism>
<dbReference type="PROSITE" id="PS50126">
    <property type="entry name" value="S1"/>
    <property type="match status" value="1"/>
</dbReference>
<reference evidence="2 3" key="1">
    <citation type="submission" date="2024-10" db="EMBL/GenBank/DDBJ databases">
        <title>The Natural Products Discovery Center: Release of the First 8490 Sequenced Strains for Exploring Actinobacteria Biosynthetic Diversity.</title>
        <authorList>
            <person name="Kalkreuter E."/>
            <person name="Kautsar S.A."/>
            <person name="Yang D."/>
            <person name="Bader C.D."/>
            <person name="Teijaro C.N."/>
            <person name="Fluegel L."/>
            <person name="Davis C.M."/>
            <person name="Simpson J.R."/>
            <person name="Lauterbach L."/>
            <person name="Steele A.D."/>
            <person name="Gui C."/>
            <person name="Meng S."/>
            <person name="Li G."/>
            <person name="Viehrig K."/>
            <person name="Ye F."/>
            <person name="Su P."/>
            <person name="Kiefer A.F."/>
            <person name="Nichols A."/>
            <person name="Cepeda A.J."/>
            <person name="Yan W."/>
            <person name="Fan B."/>
            <person name="Jiang Y."/>
            <person name="Adhikari A."/>
            <person name="Zheng C.-J."/>
            <person name="Schuster L."/>
            <person name="Cowan T.M."/>
            <person name="Smanski M.J."/>
            <person name="Chevrette M.G."/>
            <person name="De Carvalho L.P.S."/>
            <person name="Shen B."/>
        </authorList>
    </citation>
    <scope>NUCLEOTIDE SEQUENCE [LARGE SCALE GENOMIC DNA]</scope>
    <source>
        <strain evidence="2 3">NPDC019275</strain>
    </source>
</reference>
<feature type="domain" description="S1 motif" evidence="1">
    <location>
        <begin position="21"/>
        <end position="85"/>
    </location>
</feature>
<dbReference type="RefSeq" id="WP_357410125.1">
    <property type="nucleotide sequence ID" value="NZ_JBEYCD010000018.1"/>
</dbReference>
<evidence type="ECO:0000313" key="2">
    <source>
        <dbReference type="EMBL" id="MFI2477201.1"/>
    </source>
</evidence>
<keyword evidence="3" id="KW-1185">Reference proteome</keyword>
<dbReference type="Proteomes" id="UP001611415">
    <property type="component" value="Unassembled WGS sequence"/>
</dbReference>
<evidence type="ECO:0000259" key="1">
    <source>
        <dbReference type="PROSITE" id="PS50126"/>
    </source>
</evidence>
<dbReference type="Gene3D" id="2.40.50.140">
    <property type="entry name" value="Nucleic acid-binding proteins"/>
    <property type="match status" value="1"/>
</dbReference>
<dbReference type="InterPro" id="IPR012340">
    <property type="entry name" value="NA-bd_OB-fold"/>
</dbReference>
<gene>
    <name evidence="2" type="ORF">ACH49W_27805</name>
</gene>
<protein>
    <submittedName>
        <fullName evidence="2">S1 RNA-binding domain-containing protein</fullName>
    </submittedName>
</protein>
<comment type="caution">
    <text evidence="2">The sequence shown here is derived from an EMBL/GenBank/DDBJ whole genome shotgun (WGS) entry which is preliminary data.</text>
</comment>